<feature type="site" description="Contributes to redox potential value" evidence="9">
    <location>
        <position position="33"/>
    </location>
</feature>
<dbReference type="GO" id="GO:0015035">
    <property type="term" value="F:protein-disulfide reductase activity"/>
    <property type="evidence" value="ECO:0007669"/>
    <property type="project" value="UniProtKB-UniRule"/>
</dbReference>
<evidence type="ECO:0000256" key="4">
    <source>
        <dbReference type="ARBA" id="ARBA00022982"/>
    </source>
</evidence>
<comment type="caution">
    <text evidence="12">The sequence shown here is derived from an EMBL/GenBank/DDBJ whole genome shotgun (WGS) entry which is preliminary data.</text>
</comment>
<dbReference type="SUPFAM" id="SSF52833">
    <property type="entry name" value="Thioredoxin-like"/>
    <property type="match status" value="1"/>
</dbReference>
<dbReference type="GO" id="GO:0005737">
    <property type="term" value="C:cytoplasm"/>
    <property type="evidence" value="ECO:0007669"/>
    <property type="project" value="TreeGrafter"/>
</dbReference>
<evidence type="ECO:0000256" key="3">
    <source>
        <dbReference type="ARBA" id="ARBA00022448"/>
    </source>
</evidence>
<dbReference type="Pfam" id="PF00085">
    <property type="entry name" value="Thioredoxin"/>
    <property type="match status" value="1"/>
</dbReference>
<dbReference type="InterPro" id="IPR013766">
    <property type="entry name" value="Thioredoxin_domain"/>
</dbReference>
<sequence length="102" mass="11510">MSAPSITGKEFEEKVLQSKEPVLVDFWASWCGPCQMLSPIIGEIAEEAKDFKVYAVNADEEQELMVRYGVRAIPTLIVFKDGQVYKQNTGFIPKDQVLDLLK</sequence>
<feature type="site" description="Contributes to redox potential value" evidence="9">
    <location>
        <position position="32"/>
    </location>
</feature>
<feature type="site" description="Deprotonates C-terminal active site Cys" evidence="9">
    <location>
        <position position="25"/>
    </location>
</feature>
<evidence type="ECO:0000256" key="2">
    <source>
        <dbReference type="ARBA" id="ARBA00020570"/>
    </source>
</evidence>
<accession>G9WX81</accession>
<dbReference type="PANTHER" id="PTHR45663:SF11">
    <property type="entry name" value="GEO12009P1"/>
    <property type="match status" value="1"/>
</dbReference>
<keyword evidence="3" id="KW-0813">Transport</keyword>
<evidence type="ECO:0000313" key="13">
    <source>
        <dbReference type="Proteomes" id="UP000003527"/>
    </source>
</evidence>
<dbReference type="InterPro" id="IPR005746">
    <property type="entry name" value="Thioredoxin"/>
</dbReference>
<proteinExistence type="inferred from homology"/>
<dbReference type="Proteomes" id="UP000003527">
    <property type="component" value="Unassembled WGS sequence"/>
</dbReference>
<dbReference type="Gene3D" id="3.40.30.10">
    <property type="entry name" value="Glutaredoxin"/>
    <property type="match status" value="1"/>
</dbReference>
<dbReference type="HOGENOM" id="CLU_090389_10_4_9"/>
<dbReference type="CDD" id="cd02947">
    <property type="entry name" value="TRX_family"/>
    <property type="match status" value="1"/>
</dbReference>
<dbReference type="PROSITE" id="PS00194">
    <property type="entry name" value="THIOREDOXIN_1"/>
    <property type="match status" value="1"/>
</dbReference>
<evidence type="ECO:0000256" key="5">
    <source>
        <dbReference type="ARBA" id="ARBA00023157"/>
    </source>
</evidence>
<dbReference type="FunFam" id="3.40.30.10:FF:000001">
    <property type="entry name" value="Thioredoxin"/>
    <property type="match status" value="1"/>
</dbReference>
<dbReference type="PRINTS" id="PR00421">
    <property type="entry name" value="THIOREDOXIN"/>
</dbReference>
<evidence type="ECO:0000256" key="6">
    <source>
        <dbReference type="ARBA" id="ARBA00023284"/>
    </source>
</evidence>
<feature type="active site" description="Nucleophile" evidence="9">
    <location>
        <position position="34"/>
    </location>
</feature>
<dbReference type="PATRIC" id="fig|796944.3.peg.2209"/>
<gene>
    <name evidence="12" type="ORF">HMPREF9624_01455</name>
</gene>
<dbReference type="EMBL" id="AFZD01000021">
    <property type="protein sequence ID" value="EHL09414.1"/>
    <property type="molecule type" value="Genomic_DNA"/>
</dbReference>
<evidence type="ECO:0000256" key="10">
    <source>
        <dbReference type="PIRSR" id="PIRSR000077-4"/>
    </source>
</evidence>
<feature type="domain" description="Thioredoxin" evidence="11">
    <location>
        <begin position="1"/>
        <end position="102"/>
    </location>
</feature>
<keyword evidence="6 10" id="KW-0676">Redox-active center</keyword>
<dbReference type="PROSITE" id="PS51352">
    <property type="entry name" value="THIOREDOXIN_2"/>
    <property type="match status" value="1"/>
</dbReference>
<keyword evidence="13" id="KW-1185">Reference proteome</keyword>
<evidence type="ECO:0000259" key="11">
    <source>
        <dbReference type="PROSITE" id="PS51352"/>
    </source>
</evidence>
<dbReference type="InterPro" id="IPR017937">
    <property type="entry name" value="Thioredoxin_CS"/>
</dbReference>
<dbReference type="RefSeq" id="WP_009429720.1">
    <property type="nucleotide sequence ID" value="NZ_JH414505.1"/>
</dbReference>
<keyword evidence="4" id="KW-0249">Electron transport</keyword>
<feature type="disulfide bond" description="Redox-active" evidence="10">
    <location>
        <begin position="31"/>
        <end position="34"/>
    </location>
</feature>
<dbReference type="PIRSF" id="PIRSF000077">
    <property type="entry name" value="Thioredoxin"/>
    <property type="match status" value="1"/>
</dbReference>
<dbReference type="PANTHER" id="PTHR45663">
    <property type="entry name" value="GEO12009P1"/>
    <property type="match status" value="1"/>
</dbReference>
<name>G9WX81_9FIRM</name>
<evidence type="ECO:0000256" key="7">
    <source>
        <dbReference type="NCBIfam" id="TIGR01068"/>
    </source>
</evidence>
<dbReference type="NCBIfam" id="TIGR01068">
    <property type="entry name" value="thioredoxin"/>
    <property type="match status" value="1"/>
</dbReference>
<comment type="similarity">
    <text evidence="1 8">Belongs to the thioredoxin family.</text>
</comment>
<keyword evidence="5 10" id="KW-1015">Disulfide bond</keyword>
<evidence type="ECO:0000256" key="8">
    <source>
        <dbReference type="PIRNR" id="PIRNR000077"/>
    </source>
</evidence>
<evidence type="ECO:0000313" key="12">
    <source>
        <dbReference type="EMBL" id="EHL09414.1"/>
    </source>
</evidence>
<protein>
    <recommendedName>
        <fullName evidence="2 7">Thioredoxin</fullName>
    </recommendedName>
</protein>
<evidence type="ECO:0000256" key="1">
    <source>
        <dbReference type="ARBA" id="ARBA00008987"/>
    </source>
</evidence>
<dbReference type="AlphaFoldDB" id="G9WX81"/>
<dbReference type="InterPro" id="IPR036249">
    <property type="entry name" value="Thioredoxin-like_sf"/>
</dbReference>
<reference evidence="12 13" key="1">
    <citation type="submission" date="2011-08" db="EMBL/GenBank/DDBJ databases">
        <title>The Genome Sequence of Oribacterium sp. ACB7.</title>
        <authorList>
            <consortium name="The Broad Institute Genome Sequencing Platform"/>
            <person name="Earl A."/>
            <person name="Ward D."/>
            <person name="Feldgarden M."/>
            <person name="Gevers D."/>
            <person name="Sizova M."/>
            <person name="Hazen A."/>
            <person name="Epstein S."/>
            <person name="Young S.K."/>
            <person name="Zeng Q."/>
            <person name="Gargeya S."/>
            <person name="Fitzgerald M."/>
            <person name="Haas B."/>
            <person name="Abouelleil A."/>
            <person name="Alvarado L."/>
            <person name="Arachchi H.M."/>
            <person name="Berlin A."/>
            <person name="Brown A."/>
            <person name="Chapman S.B."/>
            <person name="Chen Z."/>
            <person name="Dunbar C."/>
            <person name="Freedman E."/>
            <person name="Gearin G."/>
            <person name="Gellesch M."/>
            <person name="Goldberg J."/>
            <person name="Griggs A."/>
            <person name="Gujja S."/>
            <person name="Heiman D."/>
            <person name="Howarth C."/>
            <person name="Larson L."/>
            <person name="Lui A."/>
            <person name="MacDonald P.J.P."/>
            <person name="Montmayeur A."/>
            <person name="Murphy C."/>
            <person name="Neiman D."/>
            <person name="Pearson M."/>
            <person name="Priest M."/>
            <person name="Roberts A."/>
            <person name="Saif S."/>
            <person name="Shea T."/>
            <person name="Shenoy N."/>
            <person name="Sisk P."/>
            <person name="Stolte C."/>
            <person name="Sykes S."/>
            <person name="Wortman J."/>
            <person name="Nusbaum C."/>
            <person name="Birren B."/>
        </authorList>
    </citation>
    <scope>NUCLEOTIDE SEQUENCE [LARGE SCALE GENOMIC DNA]</scope>
    <source>
        <strain evidence="12 13">ACB7</strain>
    </source>
</reference>
<feature type="active site" description="Nucleophile" evidence="9">
    <location>
        <position position="31"/>
    </location>
</feature>
<evidence type="ECO:0000256" key="9">
    <source>
        <dbReference type="PIRSR" id="PIRSR000077-1"/>
    </source>
</evidence>
<organism evidence="12 13">
    <name type="scientific">Oribacterium asaccharolyticum ACB7</name>
    <dbReference type="NCBI Taxonomy" id="796944"/>
    <lineage>
        <taxon>Bacteria</taxon>
        <taxon>Bacillati</taxon>
        <taxon>Bacillota</taxon>
        <taxon>Clostridia</taxon>
        <taxon>Lachnospirales</taxon>
        <taxon>Lachnospiraceae</taxon>
        <taxon>Oribacterium</taxon>
    </lineage>
</organism>